<evidence type="ECO:0000256" key="2">
    <source>
        <dbReference type="SAM" id="SignalP"/>
    </source>
</evidence>
<keyword evidence="2" id="KW-0732">Signal</keyword>
<organism evidence="3 4">
    <name type="scientific">Microbacterium laevaniformans</name>
    <dbReference type="NCBI Taxonomy" id="36807"/>
    <lineage>
        <taxon>Bacteria</taxon>
        <taxon>Bacillati</taxon>
        <taxon>Actinomycetota</taxon>
        <taxon>Actinomycetes</taxon>
        <taxon>Micrococcales</taxon>
        <taxon>Microbacteriaceae</taxon>
        <taxon>Microbacterium</taxon>
    </lineage>
</organism>
<sequence>MKRNLAIVGAAVVALVVIGGGVSAAAQAPGPSARTVTTAVARADTAAAEADGWTVASSEGSAVPQGGRVVAAAPHDVVPIQVSLDQTSIEQYWMWASGVEVTAHGMTPGATATISITFASGLQKHWAPITADADGSIVTRVRTLDVDPENTQPEPGVARITVDTSTGEAGSALLDITVPDGERLKVWSDPASITQDEFLDKTVVVHASGFAPMTHVFFNLGMPDTTMVAIGENEGLHSDENGDFSYEMQMVSVNALVGEWLISLQSADGTQQGSGTFMVTPGAPRTQNKTLTPSAPQISAAAFATAPGMAFDVTGFIPFDTYELTLVTSRGIRIPLGISRTNGEGRHHNSVKAPDGAAEGVYTLEARSTITGDYALGTFTVTGNPDSPASSFALTPSTVAARVLSDPAGGIVVTGAAIPSGTSLRVSLRDAQWKRMPLTVGADAYADAGEDGTIRMPLVTLDPIAAGSYTVWITAGSAPFGYSIQLPLMVTAESSAAPSADIVPSSGASSSAVAPAPSSPLVAITPSTTTPRVDRPAPPAPSAAPSPSPSPDVDPLEGDIAPPALPVPTSPAR</sequence>
<feature type="compositionally biased region" description="Pro residues" evidence="1">
    <location>
        <begin position="536"/>
        <end position="552"/>
    </location>
</feature>
<comment type="caution">
    <text evidence="3">The sequence shown here is derived from an EMBL/GenBank/DDBJ whole genome shotgun (WGS) entry which is preliminary data.</text>
</comment>
<evidence type="ECO:0000256" key="1">
    <source>
        <dbReference type="SAM" id="MobiDB-lite"/>
    </source>
</evidence>
<dbReference type="RefSeq" id="WP_135949575.1">
    <property type="nucleotide sequence ID" value="NZ_SRYO01000006.1"/>
</dbReference>
<evidence type="ECO:0000313" key="3">
    <source>
        <dbReference type="EMBL" id="TGY36193.1"/>
    </source>
</evidence>
<dbReference type="AlphaFoldDB" id="A0A4S2D6E0"/>
<feature type="compositionally biased region" description="Low complexity" evidence="1">
    <location>
        <begin position="499"/>
        <end position="523"/>
    </location>
</feature>
<dbReference type="EMBL" id="SRYO01000006">
    <property type="protein sequence ID" value="TGY36193.1"/>
    <property type="molecule type" value="Genomic_DNA"/>
</dbReference>
<accession>A0A4S2D6E0</accession>
<name>A0A4S2D6E0_9MICO</name>
<reference evidence="3 4" key="1">
    <citation type="submission" date="2019-04" db="EMBL/GenBank/DDBJ databases">
        <title>Microbes associate with the intestines of laboratory mice.</title>
        <authorList>
            <person name="Navarre W."/>
            <person name="Wong E."/>
            <person name="Huang K."/>
            <person name="Tropini C."/>
            <person name="Ng K."/>
            <person name="Yu B."/>
        </authorList>
    </citation>
    <scope>NUCLEOTIDE SEQUENCE [LARGE SCALE GENOMIC DNA]</scope>
    <source>
        <strain evidence="3 4">NM46_B2-13</strain>
    </source>
</reference>
<feature type="chain" id="PRO_5020306025" evidence="2">
    <location>
        <begin position="25"/>
        <end position="573"/>
    </location>
</feature>
<proteinExistence type="predicted"/>
<dbReference type="OrthoDB" id="5052990at2"/>
<feature type="signal peptide" evidence="2">
    <location>
        <begin position="1"/>
        <end position="24"/>
    </location>
</feature>
<gene>
    <name evidence="3" type="ORF">E5344_10480</name>
</gene>
<protein>
    <submittedName>
        <fullName evidence="3">Uncharacterized protein</fullName>
    </submittedName>
</protein>
<dbReference type="Proteomes" id="UP000309893">
    <property type="component" value="Unassembled WGS sequence"/>
</dbReference>
<feature type="region of interest" description="Disordered" evidence="1">
    <location>
        <begin position="499"/>
        <end position="573"/>
    </location>
</feature>
<evidence type="ECO:0000313" key="4">
    <source>
        <dbReference type="Proteomes" id="UP000309893"/>
    </source>
</evidence>
<feature type="compositionally biased region" description="Pro residues" evidence="1">
    <location>
        <begin position="563"/>
        <end position="573"/>
    </location>
</feature>